<dbReference type="GO" id="GO:0016020">
    <property type="term" value="C:membrane"/>
    <property type="evidence" value="ECO:0007669"/>
    <property type="project" value="UniProtKB-SubCell"/>
</dbReference>
<dbReference type="CDD" id="cd17321">
    <property type="entry name" value="MFS_MMR_MDR_like"/>
    <property type="match status" value="1"/>
</dbReference>
<feature type="transmembrane region" description="Helical" evidence="6">
    <location>
        <begin position="458"/>
        <end position="476"/>
    </location>
</feature>
<feature type="compositionally biased region" description="Low complexity" evidence="5">
    <location>
        <begin position="1"/>
        <end position="12"/>
    </location>
</feature>
<dbReference type="Gene3D" id="1.20.1250.20">
    <property type="entry name" value="MFS general substrate transporter like domains"/>
    <property type="match status" value="1"/>
</dbReference>
<dbReference type="AlphaFoldDB" id="A0A261SAB0"/>
<comment type="caution">
    <text evidence="8">The sequence shown here is derived from an EMBL/GenBank/DDBJ whole genome shotgun (WGS) entry which is preliminary data.</text>
</comment>
<gene>
    <name evidence="8" type="ORF">CAL29_09885</name>
</gene>
<dbReference type="PANTHER" id="PTHR42718:SF39">
    <property type="entry name" value="ACTINORHODIN TRANSPORTER-RELATED"/>
    <property type="match status" value="1"/>
</dbReference>
<evidence type="ECO:0000259" key="7">
    <source>
        <dbReference type="PROSITE" id="PS50850"/>
    </source>
</evidence>
<dbReference type="PRINTS" id="PR01036">
    <property type="entry name" value="TCRTETB"/>
</dbReference>
<proteinExistence type="predicted"/>
<dbReference type="Pfam" id="PF07690">
    <property type="entry name" value="MFS_1"/>
    <property type="match status" value="1"/>
</dbReference>
<feature type="transmembrane region" description="Helical" evidence="6">
    <location>
        <begin position="148"/>
        <end position="169"/>
    </location>
</feature>
<name>A0A261SAB0_9BORD</name>
<keyword evidence="4 6" id="KW-0472">Membrane</keyword>
<comment type="subcellular location">
    <subcellularLocation>
        <location evidence="1">Membrane</location>
        <topology evidence="1">Multi-pass membrane protein</topology>
    </subcellularLocation>
</comment>
<feature type="transmembrane region" description="Helical" evidence="6">
    <location>
        <begin position="272"/>
        <end position="291"/>
    </location>
</feature>
<feature type="transmembrane region" description="Helical" evidence="6">
    <location>
        <begin position="58"/>
        <end position="79"/>
    </location>
</feature>
<keyword evidence="9" id="KW-1185">Reference proteome</keyword>
<protein>
    <submittedName>
        <fullName evidence="8">MFS transporter</fullName>
    </submittedName>
</protein>
<dbReference type="Gene3D" id="1.20.1720.10">
    <property type="entry name" value="Multidrug resistance protein D"/>
    <property type="match status" value="1"/>
</dbReference>
<feature type="transmembrane region" description="Helical" evidence="6">
    <location>
        <begin position="181"/>
        <end position="204"/>
    </location>
</feature>
<dbReference type="Proteomes" id="UP000216020">
    <property type="component" value="Unassembled WGS sequence"/>
</dbReference>
<organism evidence="8 9">
    <name type="scientific">Bordetella genomosp. 10</name>
    <dbReference type="NCBI Taxonomy" id="1416804"/>
    <lineage>
        <taxon>Bacteria</taxon>
        <taxon>Pseudomonadati</taxon>
        <taxon>Pseudomonadota</taxon>
        <taxon>Betaproteobacteria</taxon>
        <taxon>Burkholderiales</taxon>
        <taxon>Alcaligenaceae</taxon>
        <taxon>Bordetella</taxon>
    </lineage>
</organism>
<evidence type="ECO:0000256" key="1">
    <source>
        <dbReference type="ARBA" id="ARBA00004141"/>
    </source>
</evidence>
<keyword evidence="2 6" id="KW-0812">Transmembrane</keyword>
<feature type="transmembrane region" description="Helical" evidence="6">
    <location>
        <begin position="91"/>
        <end position="111"/>
    </location>
</feature>
<feature type="transmembrane region" description="Helical" evidence="6">
    <location>
        <begin position="488"/>
        <end position="514"/>
    </location>
</feature>
<feature type="transmembrane region" description="Helical" evidence="6">
    <location>
        <begin position="347"/>
        <end position="368"/>
    </location>
</feature>
<evidence type="ECO:0000256" key="5">
    <source>
        <dbReference type="SAM" id="MobiDB-lite"/>
    </source>
</evidence>
<evidence type="ECO:0000256" key="6">
    <source>
        <dbReference type="SAM" id="Phobius"/>
    </source>
</evidence>
<dbReference type="OrthoDB" id="9807274at2"/>
<evidence type="ECO:0000256" key="4">
    <source>
        <dbReference type="ARBA" id="ARBA00023136"/>
    </source>
</evidence>
<feature type="transmembrane region" description="Helical" evidence="6">
    <location>
        <begin position="216"/>
        <end position="235"/>
    </location>
</feature>
<dbReference type="PROSITE" id="PS50850">
    <property type="entry name" value="MFS"/>
    <property type="match status" value="1"/>
</dbReference>
<evidence type="ECO:0000313" key="9">
    <source>
        <dbReference type="Proteomes" id="UP000216020"/>
    </source>
</evidence>
<evidence type="ECO:0000313" key="8">
    <source>
        <dbReference type="EMBL" id="OZI33882.1"/>
    </source>
</evidence>
<keyword evidence="3 6" id="KW-1133">Transmembrane helix</keyword>
<feature type="transmembrane region" description="Helical" evidence="6">
    <location>
        <begin position="247"/>
        <end position="266"/>
    </location>
</feature>
<accession>A0A261SAB0</accession>
<feature type="transmembrane region" description="Helical" evidence="6">
    <location>
        <begin position="123"/>
        <end position="142"/>
    </location>
</feature>
<sequence>MRANTTSPSLPTSPGPAGGLNPVTAPDAASAEAGTGADADVCANANAGANTAAPWRGLAVLLLAGFVTIFDLFVVNVAIPGMQAGLGASFAQVGFIVVGYELAFGVLLITGGRLGDLFGRRRLFAAGMAGFTAASALCGLAPGVGFLIGARVLQGLAAALLFPQVYASIRVNFAGDDSRRAFGLLGMTLGLAAIAGQVLGGWLVHADLFGLGWRNIFLINVPIGLFAIAAARCIPESRAPRRAALDWGGVALASAGLACLLVPLIAGPGQGWPAWSLAMPCAAAALLAGFWRQQEGRRMAGRLPLVDMRLLAQRRFALGATLVLLVYSTSSSFFLCFALLAQTGLGLDPFAAGSIFAPCSVGFVAASLAMPRLVARRGTAAIIVGAAVYAVSIGVLIAQVHAAGASLAPAPARLIPVLLAVGVGQGAIMTPLLNLVLGFVEQAQAGMASGVISTVQQVGAALGVAAVGILFRAALAGGDGAATQAGRYASAFVAGMLYNLAASLAVCGLLWALARRQRP</sequence>
<feature type="domain" description="Major facilitator superfamily (MFS) profile" evidence="7">
    <location>
        <begin position="57"/>
        <end position="519"/>
    </location>
</feature>
<dbReference type="InterPro" id="IPR036259">
    <property type="entry name" value="MFS_trans_sf"/>
</dbReference>
<feature type="region of interest" description="Disordered" evidence="5">
    <location>
        <begin position="1"/>
        <end position="25"/>
    </location>
</feature>
<evidence type="ECO:0000256" key="3">
    <source>
        <dbReference type="ARBA" id="ARBA00022989"/>
    </source>
</evidence>
<feature type="transmembrane region" description="Helical" evidence="6">
    <location>
        <begin position="380"/>
        <end position="402"/>
    </location>
</feature>
<feature type="transmembrane region" description="Helical" evidence="6">
    <location>
        <begin position="414"/>
        <end position="437"/>
    </location>
</feature>
<dbReference type="GO" id="GO:0022857">
    <property type="term" value="F:transmembrane transporter activity"/>
    <property type="evidence" value="ECO:0007669"/>
    <property type="project" value="InterPro"/>
</dbReference>
<dbReference type="PANTHER" id="PTHR42718">
    <property type="entry name" value="MAJOR FACILITATOR SUPERFAMILY MULTIDRUG TRANSPORTER MFSC"/>
    <property type="match status" value="1"/>
</dbReference>
<evidence type="ECO:0000256" key="2">
    <source>
        <dbReference type="ARBA" id="ARBA00022692"/>
    </source>
</evidence>
<dbReference type="EMBL" id="NEVM01000002">
    <property type="protein sequence ID" value="OZI33882.1"/>
    <property type="molecule type" value="Genomic_DNA"/>
</dbReference>
<dbReference type="InterPro" id="IPR011701">
    <property type="entry name" value="MFS"/>
</dbReference>
<reference evidence="9" key="1">
    <citation type="submission" date="2017-05" db="EMBL/GenBank/DDBJ databases">
        <title>Complete and WGS of Bordetella genogroups.</title>
        <authorList>
            <person name="Spilker T."/>
            <person name="Lipuma J."/>
        </authorList>
    </citation>
    <scope>NUCLEOTIDE SEQUENCE [LARGE SCALE GENOMIC DNA]</scope>
    <source>
        <strain evidence="9">AU16122</strain>
    </source>
</reference>
<feature type="transmembrane region" description="Helical" evidence="6">
    <location>
        <begin position="316"/>
        <end position="341"/>
    </location>
</feature>
<dbReference type="SUPFAM" id="SSF103473">
    <property type="entry name" value="MFS general substrate transporter"/>
    <property type="match status" value="1"/>
</dbReference>
<dbReference type="InterPro" id="IPR020846">
    <property type="entry name" value="MFS_dom"/>
</dbReference>